<dbReference type="InterPro" id="IPR036737">
    <property type="entry name" value="OmpA-like_sf"/>
</dbReference>
<protein>
    <submittedName>
        <fullName evidence="8">Outer membrane protein OmpA-like peptidoglycan-associated protein</fullName>
    </submittedName>
</protein>
<feature type="signal peptide" evidence="6">
    <location>
        <begin position="1"/>
        <end position="23"/>
    </location>
</feature>
<accession>A0A840HRH1</accession>
<evidence type="ECO:0000256" key="2">
    <source>
        <dbReference type="ARBA" id="ARBA00023136"/>
    </source>
</evidence>
<dbReference type="Pfam" id="PF00691">
    <property type="entry name" value="OmpA"/>
    <property type="match status" value="1"/>
</dbReference>
<sequence length="293" mass="30616">MSIISKSSKILLPLAVLTGSALAAQSQEPQQEPPQADLSASYSEPSPEAAEMTEGPEIEGIVSARSGDKVQVTTADGTNTVIAINDATRIKSSGGFLGLSRSKLAADSVLNGLPVSIKTLQSGDGLVASQINLKNKDLKTASMIRSGTAQGFAEQTAATEALRGRMGDIDQYNIKSTTNVNFDTGKAVLSAQAKNDLCATATAAEGMDNALLLVVGYTDSTGSSEFNQELSEKRAGRVINYLQQTCGWKPYRMLTPTGMSEADPLASNDTAEGKAQNRRVAVNVLVSKGLDGL</sequence>
<dbReference type="InterPro" id="IPR006665">
    <property type="entry name" value="OmpA-like"/>
</dbReference>
<feature type="chain" id="PRO_5032670110" evidence="6">
    <location>
        <begin position="24"/>
        <end position="293"/>
    </location>
</feature>
<keyword evidence="3" id="KW-0998">Cell outer membrane</keyword>
<dbReference type="PRINTS" id="PR01021">
    <property type="entry name" value="OMPADOMAIN"/>
</dbReference>
<dbReference type="InterPro" id="IPR006664">
    <property type="entry name" value="OMP_bac"/>
</dbReference>
<dbReference type="Proteomes" id="UP000575068">
    <property type="component" value="Unassembled WGS sequence"/>
</dbReference>
<proteinExistence type="predicted"/>
<name>A0A840HRH1_9SPHN</name>
<dbReference type="InterPro" id="IPR050330">
    <property type="entry name" value="Bact_OuterMem_StrucFunc"/>
</dbReference>
<dbReference type="Gene3D" id="3.30.1330.60">
    <property type="entry name" value="OmpA-like domain"/>
    <property type="match status" value="1"/>
</dbReference>
<dbReference type="GO" id="GO:0009279">
    <property type="term" value="C:cell outer membrane"/>
    <property type="evidence" value="ECO:0007669"/>
    <property type="project" value="UniProtKB-SubCell"/>
</dbReference>
<dbReference type="EMBL" id="JACHOV010000002">
    <property type="protein sequence ID" value="MBB4640227.1"/>
    <property type="molecule type" value="Genomic_DNA"/>
</dbReference>
<evidence type="ECO:0000313" key="9">
    <source>
        <dbReference type="Proteomes" id="UP000575068"/>
    </source>
</evidence>
<dbReference type="PROSITE" id="PS51123">
    <property type="entry name" value="OMPA_2"/>
    <property type="match status" value="1"/>
</dbReference>
<feature type="compositionally biased region" description="Low complexity" evidence="5">
    <location>
        <begin position="23"/>
        <end position="50"/>
    </location>
</feature>
<dbReference type="AlphaFoldDB" id="A0A840HRH1"/>
<evidence type="ECO:0000256" key="4">
    <source>
        <dbReference type="PROSITE-ProRule" id="PRU00473"/>
    </source>
</evidence>
<evidence type="ECO:0000256" key="6">
    <source>
        <dbReference type="SAM" id="SignalP"/>
    </source>
</evidence>
<evidence type="ECO:0000259" key="7">
    <source>
        <dbReference type="PROSITE" id="PS51123"/>
    </source>
</evidence>
<reference evidence="8 9" key="1">
    <citation type="submission" date="2020-08" db="EMBL/GenBank/DDBJ databases">
        <title>Genomic Encyclopedia of Type Strains, Phase IV (KMG-IV): sequencing the most valuable type-strain genomes for metagenomic binning, comparative biology and taxonomic classification.</title>
        <authorList>
            <person name="Goeker M."/>
        </authorList>
    </citation>
    <scope>NUCLEOTIDE SEQUENCE [LARGE SCALE GENOMIC DNA]</scope>
    <source>
        <strain evidence="8 9">DSM 7465</strain>
    </source>
</reference>
<gene>
    <name evidence="8" type="ORF">HNQ99_000515</name>
</gene>
<comment type="caution">
    <text evidence="8">The sequence shown here is derived from an EMBL/GenBank/DDBJ whole genome shotgun (WGS) entry which is preliminary data.</text>
</comment>
<keyword evidence="6" id="KW-0732">Signal</keyword>
<dbReference type="PANTHER" id="PTHR30329">
    <property type="entry name" value="STATOR ELEMENT OF FLAGELLAR MOTOR COMPLEX"/>
    <property type="match status" value="1"/>
</dbReference>
<dbReference type="PANTHER" id="PTHR30329:SF21">
    <property type="entry name" value="LIPOPROTEIN YIAD-RELATED"/>
    <property type="match status" value="1"/>
</dbReference>
<dbReference type="RefSeq" id="WP_184474093.1">
    <property type="nucleotide sequence ID" value="NZ_JACHOV010000002.1"/>
</dbReference>
<keyword evidence="9" id="KW-1185">Reference proteome</keyword>
<keyword evidence="2 4" id="KW-0472">Membrane</keyword>
<feature type="region of interest" description="Disordered" evidence="5">
    <location>
        <begin position="23"/>
        <end position="54"/>
    </location>
</feature>
<evidence type="ECO:0000256" key="5">
    <source>
        <dbReference type="SAM" id="MobiDB-lite"/>
    </source>
</evidence>
<dbReference type="SUPFAM" id="SSF103088">
    <property type="entry name" value="OmpA-like"/>
    <property type="match status" value="1"/>
</dbReference>
<evidence type="ECO:0000313" key="8">
    <source>
        <dbReference type="EMBL" id="MBB4640227.1"/>
    </source>
</evidence>
<feature type="domain" description="OmpA-like" evidence="7">
    <location>
        <begin position="169"/>
        <end position="288"/>
    </location>
</feature>
<organism evidence="8 9">
    <name type="scientific">Rhizorhapis suberifaciens</name>
    <name type="common">corky root of lettuce</name>
    <dbReference type="NCBI Taxonomy" id="13656"/>
    <lineage>
        <taxon>Bacteria</taxon>
        <taxon>Pseudomonadati</taxon>
        <taxon>Pseudomonadota</taxon>
        <taxon>Alphaproteobacteria</taxon>
        <taxon>Sphingomonadales</taxon>
        <taxon>Sphingomonadaceae</taxon>
        <taxon>Rhizorhapis</taxon>
    </lineage>
</organism>
<dbReference type="CDD" id="cd07185">
    <property type="entry name" value="OmpA_C-like"/>
    <property type="match status" value="1"/>
</dbReference>
<evidence type="ECO:0000256" key="1">
    <source>
        <dbReference type="ARBA" id="ARBA00004442"/>
    </source>
</evidence>
<comment type="subcellular location">
    <subcellularLocation>
        <location evidence="1">Cell outer membrane</location>
    </subcellularLocation>
</comment>
<evidence type="ECO:0000256" key="3">
    <source>
        <dbReference type="ARBA" id="ARBA00023237"/>
    </source>
</evidence>